<keyword evidence="3" id="KW-1185">Reference proteome</keyword>
<feature type="region of interest" description="Disordered" evidence="1">
    <location>
        <begin position="44"/>
        <end position="66"/>
    </location>
</feature>
<dbReference type="Proteomes" id="UP000250235">
    <property type="component" value="Unassembled WGS sequence"/>
</dbReference>
<name>A0A2Z7AGR9_9LAMI</name>
<accession>A0A2Z7AGR9</accession>
<protein>
    <submittedName>
        <fullName evidence="2">Flavonol synthase/flavanone 3-hydroxylase-like</fullName>
    </submittedName>
</protein>
<reference evidence="2 3" key="1">
    <citation type="journal article" date="2015" name="Proc. Natl. Acad. Sci. U.S.A.">
        <title>The resurrection genome of Boea hygrometrica: A blueprint for survival of dehydration.</title>
        <authorList>
            <person name="Xiao L."/>
            <person name="Yang G."/>
            <person name="Zhang L."/>
            <person name="Yang X."/>
            <person name="Zhao S."/>
            <person name="Ji Z."/>
            <person name="Zhou Q."/>
            <person name="Hu M."/>
            <person name="Wang Y."/>
            <person name="Chen M."/>
            <person name="Xu Y."/>
            <person name="Jin H."/>
            <person name="Xiao X."/>
            <person name="Hu G."/>
            <person name="Bao F."/>
            <person name="Hu Y."/>
            <person name="Wan P."/>
            <person name="Li L."/>
            <person name="Deng X."/>
            <person name="Kuang T."/>
            <person name="Xiang C."/>
            <person name="Zhu J.K."/>
            <person name="Oliver M.J."/>
            <person name="He Y."/>
        </authorList>
    </citation>
    <scope>NUCLEOTIDE SEQUENCE [LARGE SCALE GENOMIC DNA]</scope>
    <source>
        <strain evidence="3">cv. XS01</strain>
    </source>
</reference>
<evidence type="ECO:0000313" key="3">
    <source>
        <dbReference type="Proteomes" id="UP000250235"/>
    </source>
</evidence>
<gene>
    <name evidence="2" type="ORF">F511_44493</name>
</gene>
<dbReference type="EMBL" id="KV015450">
    <property type="protein sequence ID" value="KZV20796.1"/>
    <property type="molecule type" value="Genomic_DNA"/>
</dbReference>
<organism evidence="2 3">
    <name type="scientific">Dorcoceras hygrometricum</name>
    <dbReference type="NCBI Taxonomy" id="472368"/>
    <lineage>
        <taxon>Eukaryota</taxon>
        <taxon>Viridiplantae</taxon>
        <taxon>Streptophyta</taxon>
        <taxon>Embryophyta</taxon>
        <taxon>Tracheophyta</taxon>
        <taxon>Spermatophyta</taxon>
        <taxon>Magnoliopsida</taxon>
        <taxon>eudicotyledons</taxon>
        <taxon>Gunneridae</taxon>
        <taxon>Pentapetalae</taxon>
        <taxon>asterids</taxon>
        <taxon>lamiids</taxon>
        <taxon>Lamiales</taxon>
        <taxon>Gesneriaceae</taxon>
        <taxon>Didymocarpoideae</taxon>
        <taxon>Trichosporeae</taxon>
        <taxon>Loxocarpinae</taxon>
        <taxon>Dorcoceras</taxon>
    </lineage>
</organism>
<evidence type="ECO:0000313" key="2">
    <source>
        <dbReference type="EMBL" id="KZV20796.1"/>
    </source>
</evidence>
<proteinExistence type="predicted"/>
<evidence type="ECO:0000256" key="1">
    <source>
        <dbReference type="SAM" id="MobiDB-lite"/>
    </source>
</evidence>
<dbReference type="AlphaFoldDB" id="A0A2Z7AGR9"/>
<sequence>MHAIRDNSRRLQLRKGAKELNAQLNGKSSTEYVATESVIKANDSADKSQLSLKHHAQPISRWKSSVRDIRARQPSQLDGLQARQLSRPPLR</sequence>
<feature type="region of interest" description="Disordered" evidence="1">
    <location>
        <begin position="72"/>
        <end position="91"/>
    </location>
</feature>